<sequence length="280" mass="32017">MLTGRSKRHVALVVFTIVALFLLQQQHAEGFRIQNNDQKLNRRKFTASLVVIPQLVSVFALDPTNNSQKANALQYFEQDRRQKELCLVNLLRLQYWSNTLSEKLKGSLETIDEERRKSLYLEARLGSKVMVAESKRISGGATINVYMLKGLHIKDCCKDLIFYADKGSKKQMTQYSEDLVDALASIVEFDGLETTQDDSPRSSLTLSMYTSQKAIFVQRMLAERIVPLIDDIIKLFSPDAREQSELFMREYYPSEILIRSTNVFGKSFPVLTAEGNNIEK</sequence>
<keyword evidence="1" id="KW-0732">Signal</keyword>
<keyword evidence="3" id="KW-1185">Reference proteome</keyword>
<organism evidence="2 3">
    <name type="scientific">Fragilariopsis cylindrus CCMP1102</name>
    <dbReference type="NCBI Taxonomy" id="635003"/>
    <lineage>
        <taxon>Eukaryota</taxon>
        <taxon>Sar</taxon>
        <taxon>Stramenopiles</taxon>
        <taxon>Ochrophyta</taxon>
        <taxon>Bacillariophyta</taxon>
        <taxon>Bacillariophyceae</taxon>
        <taxon>Bacillariophycidae</taxon>
        <taxon>Bacillariales</taxon>
        <taxon>Bacillariaceae</taxon>
        <taxon>Fragilariopsis</taxon>
    </lineage>
</organism>
<evidence type="ECO:0000256" key="1">
    <source>
        <dbReference type="SAM" id="SignalP"/>
    </source>
</evidence>
<gene>
    <name evidence="2" type="ORF">FRACYDRAFT_239059</name>
</gene>
<name>A0A1E7FE65_9STRA</name>
<dbReference type="Proteomes" id="UP000095751">
    <property type="component" value="Unassembled WGS sequence"/>
</dbReference>
<dbReference type="EMBL" id="KV784358">
    <property type="protein sequence ID" value="OEU16468.1"/>
    <property type="molecule type" value="Genomic_DNA"/>
</dbReference>
<dbReference type="AlphaFoldDB" id="A0A1E7FE65"/>
<dbReference type="OrthoDB" id="46669at2759"/>
<evidence type="ECO:0000313" key="2">
    <source>
        <dbReference type="EMBL" id="OEU16468.1"/>
    </source>
</evidence>
<dbReference type="KEGG" id="fcy:FRACYDRAFT_239059"/>
<protein>
    <submittedName>
        <fullName evidence="2">Uncharacterized protein</fullName>
    </submittedName>
</protein>
<feature type="chain" id="PRO_5009192989" evidence="1">
    <location>
        <begin position="31"/>
        <end position="280"/>
    </location>
</feature>
<accession>A0A1E7FE65</accession>
<proteinExistence type="predicted"/>
<feature type="signal peptide" evidence="1">
    <location>
        <begin position="1"/>
        <end position="30"/>
    </location>
</feature>
<reference evidence="2 3" key="1">
    <citation type="submission" date="2016-09" db="EMBL/GenBank/DDBJ databases">
        <title>Extensive genetic diversity and differential bi-allelic expression allows diatom success in the polar Southern Ocean.</title>
        <authorList>
            <consortium name="DOE Joint Genome Institute"/>
            <person name="Mock T."/>
            <person name="Otillar R.P."/>
            <person name="Strauss J."/>
            <person name="Dupont C."/>
            <person name="Frickenhaus S."/>
            <person name="Maumus F."/>
            <person name="Mcmullan M."/>
            <person name="Sanges R."/>
            <person name="Schmutz J."/>
            <person name="Toseland A."/>
            <person name="Valas R."/>
            <person name="Veluchamy A."/>
            <person name="Ward B.J."/>
            <person name="Allen A."/>
            <person name="Barry K."/>
            <person name="Falciatore A."/>
            <person name="Ferrante M."/>
            <person name="Fortunato A.E."/>
            <person name="Gloeckner G."/>
            <person name="Gruber A."/>
            <person name="Hipkin R."/>
            <person name="Janech M."/>
            <person name="Kroth P."/>
            <person name="Leese F."/>
            <person name="Lindquist E."/>
            <person name="Lyon B.R."/>
            <person name="Martin J."/>
            <person name="Mayer C."/>
            <person name="Parker M."/>
            <person name="Quesneville H."/>
            <person name="Raymond J."/>
            <person name="Uhlig C."/>
            <person name="Valentin K.U."/>
            <person name="Worden A.Z."/>
            <person name="Armbrust E.V."/>
            <person name="Bowler C."/>
            <person name="Green B."/>
            <person name="Moulton V."/>
            <person name="Van Oosterhout C."/>
            <person name="Grigoriev I."/>
        </authorList>
    </citation>
    <scope>NUCLEOTIDE SEQUENCE [LARGE SCALE GENOMIC DNA]</scope>
    <source>
        <strain evidence="2 3">CCMP1102</strain>
    </source>
</reference>
<evidence type="ECO:0000313" key="3">
    <source>
        <dbReference type="Proteomes" id="UP000095751"/>
    </source>
</evidence>
<dbReference type="InParanoid" id="A0A1E7FE65"/>